<dbReference type="InParanoid" id="T1IE13"/>
<dbReference type="InterPro" id="IPR055469">
    <property type="entry name" value="DUF7041"/>
</dbReference>
<dbReference type="Proteomes" id="UP000015103">
    <property type="component" value="Unassembled WGS sequence"/>
</dbReference>
<dbReference type="AlphaFoldDB" id="T1IE13"/>
<evidence type="ECO:0000313" key="3">
    <source>
        <dbReference type="Proteomes" id="UP000015103"/>
    </source>
</evidence>
<sequence>ITSKPSQILTAEVSRVAIKLPPFWRKNVRIWFLQLESQFITSGITSQLTKYHYVLGSLDSQVAEGISDFITKPLSQNPYDDLKQRLITEYEESESKKVKKLLTDVELGDKKPSTLLREMRSLAGSQVTDDFLRTIFLQRLPLNVRSILAASTDSLDGVASMADKILEIAPPNFVCSTSVSPAPIADRIESLENAISELTRQFKVLHSRNRSRSRSDSRSTRPNKYNICWYHYKFHDKARNCIQPCNFPKQSKENSENTQ</sequence>
<evidence type="ECO:0000259" key="1">
    <source>
        <dbReference type="Pfam" id="PF23055"/>
    </source>
</evidence>
<dbReference type="OMA" id="CTLARET"/>
<dbReference type="EMBL" id="ACPB03037918">
    <property type="status" value="NOT_ANNOTATED_CDS"/>
    <property type="molecule type" value="Genomic_DNA"/>
</dbReference>
<dbReference type="PANTHER" id="PTHR33327">
    <property type="entry name" value="ENDONUCLEASE"/>
    <property type="match status" value="1"/>
</dbReference>
<accession>T1IE13</accession>
<organism evidence="2 3">
    <name type="scientific">Rhodnius prolixus</name>
    <name type="common">Triatomid bug</name>
    <dbReference type="NCBI Taxonomy" id="13249"/>
    <lineage>
        <taxon>Eukaryota</taxon>
        <taxon>Metazoa</taxon>
        <taxon>Ecdysozoa</taxon>
        <taxon>Arthropoda</taxon>
        <taxon>Hexapoda</taxon>
        <taxon>Insecta</taxon>
        <taxon>Pterygota</taxon>
        <taxon>Neoptera</taxon>
        <taxon>Paraneoptera</taxon>
        <taxon>Hemiptera</taxon>
        <taxon>Heteroptera</taxon>
        <taxon>Panheteroptera</taxon>
        <taxon>Cimicomorpha</taxon>
        <taxon>Reduviidae</taxon>
        <taxon>Triatominae</taxon>
        <taxon>Rhodnius</taxon>
    </lineage>
</organism>
<reference evidence="2" key="1">
    <citation type="submission" date="2015-05" db="UniProtKB">
        <authorList>
            <consortium name="EnsemblMetazoa"/>
        </authorList>
    </citation>
    <scope>IDENTIFICATION</scope>
</reference>
<name>T1IE13_RHOPR</name>
<proteinExistence type="predicted"/>
<dbReference type="EnsemblMetazoa" id="RPRC014533-RA">
    <property type="protein sequence ID" value="RPRC014533-PA"/>
    <property type="gene ID" value="RPRC014533"/>
</dbReference>
<protein>
    <recommendedName>
        <fullName evidence="1">DUF7041 domain-containing protein</fullName>
    </recommendedName>
</protein>
<dbReference type="HOGENOM" id="CLU_014031_0_1_1"/>
<dbReference type="VEuPathDB" id="VectorBase:RPRC014533"/>
<feature type="domain" description="DUF7041" evidence="1">
    <location>
        <begin position="20"/>
        <end position="103"/>
    </location>
</feature>
<dbReference type="STRING" id="13249.T1IE13"/>
<evidence type="ECO:0000313" key="2">
    <source>
        <dbReference type="EnsemblMetazoa" id="RPRC014533-PA"/>
    </source>
</evidence>
<keyword evidence="3" id="KW-1185">Reference proteome</keyword>
<dbReference type="eggNOG" id="KOG0017">
    <property type="taxonomic scope" value="Eukaryota"/>
</dbReference>
<dbReference type="PANTHER" id="PTHR33327:SF3">
    <property type="entry name" value="RNA-DIRECTED DNA POLYMERASE"/>
    <property type="match status" value="1"/>
</dbReference>
<dbReference type="Pfam" id="PF23055">
    <property type="entry name" value="DUF7041"/>
    <property type="match status" value="1"/>
</dbReference>